<dbReference type="PANTHER" id="PTHR34352">
    <property type="entry name" value="PROTEIN YHFA"/>
    <property type="match status" value="1"/>
</dbReference>
<protein>
    <recommendedName>
        <fullName evidence="3">Osmotically inducible protein OsmC</fullName>
    </recommendedName>
</protein>
<organism evidence="1 2">
    <name type="scientific">miscellaneous Crenarchaeota group-1 archaeon SG8-32-3</name>
    <dbReference type="NCBI Taxonomy" id="1685125"/>
    <lineage>
        <taxon>Archaea</taxon>
        <taxon>Candidatus Bathyarchaeota</taxon>
        <taxon>MCG-1</taxon>
    </lineage>
</organism>
<evidence type="ECO:0008006" key="3">
    <source>
        <dbReference type="Google" id="ProtNLM"/>
    </source>
</evidence>
<name>A0A0M0BR39_9ARCH</name>
<dbReference type="Proteomes" id="UP000054016">
    <property type="component" value="Unassembled WGS sequence"/>
</dbReference>
<dbReference type="Pfam" id="PF02566">
    <property type="entry name" value="OsmC"/>
    <property type="match status" value="1"/>
</dbReference>
<dbReference type="InterPro" id="IPR003718">
    <property type="entry name" value="OsmC/Ohr_fam"/>
</dbReference>
<gene>
    <name evidence="1" type="ORF">AC478_03340</name>
</gene>
<dbReference type="SUPFAM" id="SSF82784">
    <property type="entry name" value="OsmC-like"/>
    <property type="match status" value="1"/>
</dbReference>
<comment type="caution">
    <text evidence="1">The sequence shown here is derived from an EMBL/GenBank/DDBJ whole genome shotgun (WGS) entry which is preliminary data.</text>
</comment>
<proteinExistence type="predicted"/>
<accession>A0A0M0BR39</accession>
<dbReference type="InterPro" id="IPR036102">
    <property type="entry name" value="OsmC/Ohrsf"/>
</dbReference>
<dbReference type="EMBL" id="LFWV01000044">
    <property type="protein sequence ID" value="KON31038.1"/>
    <property type="molecule type" value="Genomic_DNA"/>
</dbReference>
<reference evidence="2" key="1">
    <citation type="submission" date="2015-06" db="EMBL/GenBank/DDBJ databases">
        <title>New insights into the roles of widespread benthic archaea in carbon and nitrogen cycling.</title>
        <authorList>
            <person name="Lazar C.S."/>
            <person name="Baker B.J."/>
            <person name="Seitz K.W."/>
            <person name="Hyde A.S."/>
            <person name="Dick G.J."/>
            <person name="Hinrichs K.-U."/>
            <person name="Teske A.P."/>
        </authorList>
    </citation>
    <scope>NUCLEOTIDE SEQUENCE [LARGE SCALE GENOMIC DNA]</scope>
</reference>
<dbReference type="InterPro" id="IPR015946">
    <property type="entry name" value="KH_dom-like_a/b"/>
</dbReference>
<sequence length="137" mass="15024">MKINARAKLIKGFQIVLDDGRSHSVVVDLPPDLGTGLGPTSLEICVMSHAGCYVTICASTAKKMRIPLKDLTVRVEAVETDEAGTITEETFNIYIDAEASADRIQRLHDLTVKNCPVDILLKKAGVRIKYNLKTVKE</sequence>
<evidence type="ECO:0000313" key="2">
    <source>
        <dbReference type="Proteomes" id="UP000054016"/>
    </source>
</evidence>
<dbReference type="PANTHER" id="PTHR34352:SF1">
    <property type="entry name" value="PROTEIN YHFA"/>
    <property type="match status" value="1"/>
</dbReference>
<dbReference type="AlphaFoldDB" id="A0A0M0BR39"/>
<dbReference type="Gene3D" id="3.30.300.20">
    <property type="match status" value="1"/>
</dbReference>
<evidence type="ECO:0000313" key="1">
    <source>
        <dbReference type="EMBL" id="KON31038.1"/>
    </source>
</evidence>